<dbReference type="RefSeq" id="WP_099505630.1">
    <property type="nucleotide sequence ID" value="NZ_CP026654.1"/>
</dbReference>
<keyword evidence="2" id="KW-0614">Plasmid</keyword>
<name>A0ABM6T3Z9_9ACTN</name>
<feature type="region of interest" description="Disordered" evidence="1">
    <location>
        <begin position="213"/>
        <end position="249"/>
    </location>
</feature>
<reference evidence="2 3" key="1">
    <citation type="submission" date="2018-02" db="EMBL/GenBank/DDBJ databases">
        <title>Complete genome sequence of Streptomyces dengpaensis, the producer of angucyclines.</title>
        <authorList>
            <person name="Yumei L."/>
        </authorList>
    </citation>
    <scope>NUCLEOTIDE SEQUENCE [LARGE SCALE GENOMIC DNA]</scope>
    <source>
        <strain evidence="2 3">XZHG99</strain>
        <plasmid evidence="2 3">unnamed2</plasmid>
    </source>
</reference>
<proteinExistence type="predicted"/>
<sequence length="249" mass="27731">MDDELPVAQVHLQRGQIYRSCASASGSPRYVRILERDRGTDRYRIADAVTGRRPRDIDGRRLHPYEDGRGGALRRTGYVLVDPHEFVNELIERALFGGRHRHPFVIAGSAFSRDVYRGGFLRVWPDADADTEAEAALNAVRAVVSALETASFDVEPAPGIEDEIRVRFGGKLTCPAMHSSGRGRWYCDRERGHEDDHQDDRLLEDWPNTRAPVAPPWWLPAPTAPGRAPSRTSSKTRDGVTAQAIGLPS</sequence>
<keyword evidence="3" id="KW-1185">Reference proteome</keyword>
<evidence type="ECO:0000313" key="2">
    <source>
        <dbReference type="EMBL" id="AVH61820.1"/>
    </source>
</evidence>
<protein>
    <submittedName>
        <fullName evidence="2">Uncharacterized protein</fullName>
    </submittedName>
</protein>
<dbReference type="EMBL" id="CP026654">
    <property type="protein sequence ID" value="AVH61820.1"/>
    <property type="molecule type" value="Genomic_DNA"/>
</dbReference>
<accession>A0ABM6T3Z9</accession>
<geneLocation type="plasmid" evidence="2 3">
    <name>unnamed2</name>
</geneLocation>
<feature type="compositionally biased region" description="Pro residues" evidence="1">
    <location>
        <begin position="213"/>
        <end position="223"/>
    </location>
</feature>
<evidence type="ECO:0000313" key="3">
    <source>
        <dbReference type="Proteomes" id="UP000238413"/>
    </source>
</evidence>
<evidence type="ECO:0000256" key="1">
    <source>
        <dbReference type="SAM" id="MobiDB-lite"/>
    </source>
</evidence>
<dbReference type="Proteomes" id="UP000238413">
    <property type="component" value="Plasmid unnamed2"/>
</dbReference>
<gene>
    <name evidence="2" type="ORF">C4B68_40615</name>
</gene>
<organism evidence="2 3">
    <name type="scientific">Streptomyces dengpaensis</name>
    <dbReference type="NCBI Taxonomy" id="2049881"/>
    <lineage>
        <taxon>Bacteria</taxon>
        <taxon>Bacillati</taxon>
        <taxon>Actinomycetota</taxon>
        <taxon>Actinomycetes</taxon>
        <taxon>Kitasatosporales</taxon>
        <taxon>Streptomycetaceae</taxon>
        <taxon>Streptomyces</taxon>
    </lineage>
</organism>